<accession>A0A9X2EDM0</accession>
<dbReference type="RefSeq" id="WP_251917906.1">
    <property type="nucleotide sequence ID" value="NZ_JAMRXG010000021.1"/>
</dbReference>
<proteinExistence type="predicted"/>
<dbReference type="Proteomes" id="UP001139157">
    <property type="component" value="Unassembled WGS sequence"/>
</dbReference>
<name>A0A9X2EDM0_9NOCA</name>
<keyword evidence="2" id="KW-1185">Reference proteome</keyword>
<protein>
    <submittedName>
        <fullName evidence="1">Uncharacterized protein</fullName>
    </submittedName>
</protein>
<evidence type="ECO:0000313" key="2">
    <source>
        <dbReference type="Proteomes" id="UP001139157"/>
    </source>
</evidence>
<evidence type="ECO:0000313" key="1">
    <source>
        <dbReference type="EMBL" id="MCM6778400.1"/>
    </source>
</evidence>
<comment type="caution">
    <text evidence="1">The sequence shown here is derived from an EMBL/GenBank/DDBJ whole genome shotgun (WGS) entry which is preliminary data.</text>
</comment>
<reference evidence="1" key="1">
    <citation type="submission" date="2022-06" db="EMBL/GenBank/DDBJ databases">
        <title>Novel species in genus nocardia.</title>
        <authorList>
            <person name="Li F."/>
        </authorList>
    </citation>
    <scope>NUCLEOTIDE SEQUENCE</scope>
    <source>
        <strain evidence="1">CDC141</strain>
    </source>
</reference>
<dbReference type="EMBL" id="JAMRXG010000021">
    <property type="protein sequence ID" value="MCM6778400.1"/>
    <property type="molecule type" value="Genomic_DNA"/>
</dbReference>
<dbReference type="AlphaFoldDB" id="A0A9X2EDM0"/>
<sequence>MTYYLAHRGGECAFFGVPFPAVGVRVEFDRDKLFAARERLSGAPAGPKADEDDGLVVHEEPMAVLALPDRLWRVDDLDGEIRIHPSNRWIRCTSLTVREELPNWLVMGPHGDLVAQVIDQARDLTDEQARAIAAMDPDEEIRLTRTVWDRWLHNPESPVGCGSPVGAGLLEVHQAVTAAARRTGPHLFGWDQEDEAEVITDMAWRQADAAATAAALAYGAPHILDDQENRRLALRWTAVIGTATSA</sequence>
<organism evidence="1 2">
    <name type="scientific">Nocardia pulmonis</name>
    <dbReference type="NCBI Taxonomy" id="2951408"/>
    <lineage>
        <taxon>Bacteria</taxon>
        <taxon>Bacillati</taxon>
        <taxon>Actinomycetota</taxon>
        <taxon>Actinomycetes</taxon>
        <taxon>Mycobacteriales</taxon>
        <taxon>Nocardiaceae</taxon>
        <taxon>Nocardia</taxon>
    </lineage>
</organism>
<gene>
    <name evidence="1" type="ORF">NDR86_33415</name>
</gene>